<evidence type="ECO:0000259" key="3">
    <source>
        <dbReference type="PROSITE" id="PS51635"/>
    </source>
</evidence>
<dbReference type="GO" id="GO:0005737">
    <property type="term" value="C:cytoplasm"/>
    <property type="evidence" value="ECO:0007669"/>
    <property type="project" value="TreeGrafter"/>
</dbReference>
<dbReference type="SUPFAM" id="SSF52151">
    <property type="entry name" value="FabD/lysophospholipase-like"/>
    <property type="match status" value="1"/>
</dbReference>
<dbReference type="GO" id="GO:0004806">
    <property type="term" value="F:triacylglycerol lipase activity"/>
    <property type="evidence" value="ECO:0007669"/>
    <property type="project" value="TreeGrafter"/>
</dbReference>
<keyword evidence="1" id="KW-0443">Lipid metabolism</keyword>
<organism evidence="4 5">
    <name type="scientific">Thelazia callipaeda</name>
    <name type="common">Oriental eyeworm</name>
    <name type="synonym">Parasitic nematode</name>
    <dbReference type="NCBI Taxonomy" id="103827"/>
    <lineage>
        <taxon>Eukaryota</taxon>
        <taxon>Metazoa</taxon>
        <taxon>Ecdysozoa</taxon>
        <taxon>Nematoda</taxon>
        <taxon>Chromadorea</taxon>
        <taxon>Rhabditida</taxon>
        <taxon>Spirurina</taxon>
        <taxon>Spiruromorpha</taxon>
        <taxon>Thelazioidea</taxon>
        <taxon>Thelaziidae</taxon>
        <taxon>Thelazia</taxon>
    </lineage>
</organism>
<keyword evidence="5" id="KW-1185">Reference proteome</keyword>
<feature type="short sequence motif" description="DGA/G" evidence="2">
    <location>
        <begin position="28"/>
        <end position="30"/>
    </location>
</feature>
<dbReference type="GO" id="GO:0005811">
    <property type="term" value="C:lipid droplet"/>
    <property type="evidence" value="ECO:0007669"/>
    <property type="project" value="TreeGrafter"/>
</dbReference>
<evidence type="ECO:0000256" key="1">
    <source>
        <dbReference type="ARBA" id="ARBA00023098"/>
    </source>
</evidence>
<evidence type="ECO:0000313" key="4">
    <source>
        <dbReference type="EMBL" id="VDM96099.1"/>
    </source>
</evidence>
<feature type="domain" description="PNPLA" evidence="3">
    <location>
        <begin position="1"/>
        <end position="41"/>
    </location>
</feature>
<dbReference type="AlphaFoldDB" id="A0A3P7K4P0"/>
<dbReference type="InterPro" id="IPR033562">
    <property type="entry name" value="PLPL"/>
</dbReference>
<dbReference type="Gene3D" id="3.40.1090.10">
    <property type="entry name" value="Cytosolic phospholipase A2 catalytic domain"/>
    <property type="match status" value="1"/>
</dbReference>
<accession>A0A3P7K4P0</accession>
<dbReference type="EMBL" id="UYYF01000090">
    <property type="protein sequence ID" value="VDM96099.1"/>
    <property type="molecule type" value="Genomic_DNA"/>
</dbReference>
<dbReference type="OrthoDB" id="197155at2759"/>
<protein>
    <recommendedName>
        <fullName evidence="3">PNPLA domain-containing protein</fullName>
    </recommendedName>
</protein>
<dbReference type="PANTHER" id="PTHR12406:SF41">
    <property type="entry name" value="BRUMMER, ISOFORM B-RELATED"/>
    <property type="match status" value="1"/>
</dbReference>
<comment type="caution">
    <text evidence="2">Lacks conserved residue(s) required for the propagation of feature annotation.</text>
</comment>
<dbReference type="PROSITE" id="PS51635">
    <property type="entry name" value="PNPLA"/>
    <property type="match status" value="1"/>
</dbReference>
<name>A0A3P7K4P0_THECL</name>
<dbReference type="GO" id="GO:0019433">
    <property type="term" value="P:triglyceride catabolic process"/>
    <property type="evidence" value="ECO:0007669"/>
    <property type="project" value="TreeGrafter"/>
</dbReference>
<dbReference type="InterPro" id="IPR002641">
    <property type="entry name" value="PNPLA_dom"/>
</dbReference>
<dbReference type="InterPro" id="IPR016035">
    <property type="entry name" value="Acyl_Trfase/lysoPLipase"/>
</dbReference>
<evidence type="ECO:0000313" key="5">
    <source>
        <dbReference type="Proteomes" id="UP000276776"/>
    </source>
</evidence>
<dbReference type="GO" id="GO:0055088">
    <property type="term" value="P:lipid homeostasis"/>
    <property type="evidence" value="ECO:0007669"/>
    <property type="project" value="TreeGrafter"/>
</dbReference>
<gene>
    <name evidence="4" type="ORF">TCLT_LOCUS924</name>
</gene>
<sequence>MQAICCSCFIPVYGGFVYPTFRGEIYIDGGASNNQPVIDMDTITVSPFSGETDICPADEESASLFEWNFAGTSIRLTTNNLYRVAVCLFPPSAEECASMCRSGFRDAVKFLISNGFASKAVCFSVEADLSADLTRITSGTSSTEFCLESSVHHNQLEQSRKAAIVLARVPTSSCLNLKIEKVKDRSDIVAGSTQLPHSLQIAFDEALGNGGFLGYIRSFRVVKLANYATLPLTTVFQLLKFCQCLSSWLAIRITKHIIDDWYSMRIKHLVEFIINELDAQGAKVSARLSQQLAITEFEFSGIGQRPVVREQVLDISLSSEAIKEREALQNMDRLLSKKSIEEVCQLSREKTDSFTKLKFPLIIKQFLDFL</sequence>
<proteinExistence type="predicted"/>
<dbReference type="PANTHER" id="PTHR12406">
    <property type="entry name" value="CALCIUM-INDEPENDENT PHOSPHOLIPASE A2 IPLA2 -RELATED"/>
    <property type="match status" value="1"/>
</dbReference>
<dbReference type="Proteomes" id="UP000276776">
    <property type="component" value="Unassembled WGS sequence"/>
</dbReference>
<dbReference type="GO" id="GO:0016020">
    <property type="term" value="C:membrane"/>
    <property type="evidence" value="ECO:0007669"/>
    <property type="project" value="TreeGrafter"/>
</dbReference>
<dbReference type="STRING" id="103827.A0A3P7K4P0"/>
<evidence type="ECO:0000256" key="2">
    <source>
        <dbReference type="PROSITE-ProRule" id="PRU01161"/>
    </source>
</evidence>
<reference evidence="4 5" key="1">
    <citation type="submission" date="2018-11" db="EMBL/GenBank/DDBJ databases">
        <authorList>
            <consortium name="Pathogen Informatics"/>
        </authorList>
    </citation>
    <scope>NUCLEOTIDE SEQUENCE [LARGE SCALE GENOMIC DNA]</scope>
</reference>